<dbReference type="InterPro" id="IPR009647">
    <property type="entry name" value="PBP_C"/>
</dbReference>
<dbReference type="STRING" id="497964.CfE428DRAFT_3770"/>
<dbReference type="EMBL" id="ABVL01000011">
    <property type="protein sequence ID" value="EDY18733.1"/>
    <property type="molecule type" value="Genomic_DNA"/>
</dbReference>
<protein>
    <submittedName>
        <fullName evidence="3">Penicillin-binding domain protein</fullName>
    </submittedName>
</protein>
<reference evidence="3 4" key="1">
    <citation type="journal article" date="2011" name="J. Bacteriol.">
        <title>Genome sequence of Chthoniobacter flavus Ellin428, an aerobic heterotrophic soil bacterium.</title>
        <authorList>
            <person name="Kant R."/>
            <person name="van Passel M.W."/>
            <person name="Palva A."/>
            <person name="Lucas S."/>
            <person name="Lapidus A."/>
            <person name="Glavina Del Rio T."/>
            <person name="Dalin E."/>
            <person name="Tice H."/>
            <person name="Bruce D."/>
            <person name="Goodwin L."/>
            <person name="Pitluck S."/>
            <person name="Larimer F.W."/>
            <person name="Land M.L."/>
            <person name="Hauser L."/>
            <person name="Sangwan P."/>
            <person name="de Vos W.M."/>
            <person name="Janssen P.H."/>
            <person name="Smidt H."/>
        </authorList>
    </citation>
    <scope>NUCLEOTIDE SEQUENCE [LARGE SCALE GENOMIC DNA]</scope>
    <source>
        <strain evidence="3 4">Ellin428</strain>
    </source>
</reference>
<accession>B4D4D2</accession>
<evidence type="ECO:0000313" key="4">
    <source>
        <dbReference type="Proteomes" id="UP000005824"/>
    </source>
</evidence>
<organism evidence="3 4">
    <name type="scientific">Chthoniobacter flavus Ellin428</name>
    <dbReference type="NCBI Taxonomy" id="497964"/>
    <lineage>
        <taxon>Bacteria</taxon>
        <taxon>Pseudomonadati</taxon>
        <taxon>Verrucomicrobiota</taxon>
        <taxon>Spartobacteria</taxon>
        <taxon>Chthoniobacterales</taxon>
        <taxon>Chthoniobacteraceae</taxon>
        <taxon>Chthoniobacter</taxon>
    </lineage>
</organism>
<gene>
    <name evidence="3" type="ORF">CfE428DRAFT_3770</name>
</gene>
<dbReference type="Proteomes" id="UP000005824">
    <property type="component" value="Unassembled WGS sequence"/>
</dbReference>
<proteinExistence type="predicted"/>
<feature type="domain" description="Penicillin-binding C-terminal" evidence="2">
    <location>
        <begin position="60"/>
        <end position="146"/>
    </location>
</feature>
<feature type="region of interest" description="Disordered" evidence="1">
    <location>
        <begin position="45"/>
        <end position="67"/>
    </location>
</feature>
<dbReference type="eggNOG" id="COG4953">
    <property type="taxonomic scope" value="Bacteria"/>
</dbReference>
<evidence type="ECO:0000259" key="2">
    <source>
        <dbReference type="Pfam" id="PF06832"/>
    </source>
</evidence>
<dbReference type="Gene3D" id="2.60.40.10">
    <property type="entry name" value="Immunoglobulins"/>
    <property type="match status" value="1"/>
</dbReference>
<dbReference type="Pfam" id="PF06832">
    <property type="entry name" value="BiPBP_C"/>
    <property type="match status" value="1"/>
</dbReference>
<dbReference type="InParanoid" id="B4D4D2"/>
<evidence type="ECO:0000313" key="3">
    <source>
        <dbReference type="EMBL" id="EDY18733.1"/>
    </source>
</evidence>
<evidence type="ECO:0000256" key="1">
    <source>
        <dbReference type="SAM" id="MobiDB-lite"/>
    </source>
</evidence>
<name>B4D4D2_9BACT</name>
<comment type="caution">
    <text evidence="3">The sequence shown here is derived from an EMBL/GenBank/DDBJ whole genome shotgun (WGS) entry which is preliminary data.</text>
</comment>
<dbReference type="InterPro" id="IPR013783">
    <property type="entry name" value="Ig-like_fold"/>
</dbReference>
<dbReference type="AlphaFoldDB" id="B4D4D2"/>
<sequence>MDAETGLRVPSDDDGTREVRRAVYEFWPSDLLALFERAGLPRRRPPPFAPGAEGGVETLARTGKPPQITCPANGQTYAVRPGGDHATGTISLQARSEADVVRLYWFAGKAFLGATSARETLPWRPAPGKYHIVALDDRGRSSTSTVTVQAAGVE</sequence>
<keyword evidence="4" id="KW-1185">Reference proteome</keyword>